<evidence type="ECO:0000313" key="2">
    <source>
        <dbReference type="EMBL" id="KAF2967797.1"/>
    </source>
</evidence>
<accession>A0A7C8N6J9</accession>
<name>A0A7C8N6J9_9PEZI</name>
<feature type="region of interest" description="Disordered" evidence="1">
    <location>
        <begin position="132"/>
        <end position="157"/>
    </location>
</feature>
<dbReference type="AlphaFoldDB" id="A0A7C8N6J9"/>
<dbReference type="Proteomes" id="UP000481858">
    <property type="component" value="Unassembled WGS sequence"/>
</dbReference>
<dbReference type="OrthoDB" id="409136at2759"/>
<feature type="compositionally biased region" description="Pro residues" evidence="1">
    <location>
        <begin position="134"/>
        <end position="157"/>
    </location>
</feature>
<gene>
    <name evidence="2" type="ORF">GQX73_g5774</name>
</gene>
<evidence type="ECO:0000256" key="1">
    <source>
        <dbReference type="SAM" id="MobiDB-lite"/>
    </source>
</evidence>
<protein>
    <submittedName>
        <fullName evidence="2">Uncharacterized protein</fullName>
    </submittedName>
</protein>
<sequence length="468" mass="51167">MFKPKLAPYPNPGASLGREIPCNKIRRRKVWVAIGPARDAFEQEIVPEIKMRLQKIDLGHADLFIKLYMVGKKPESANPILMLCCVNANAAKEAEATVRESAVLEKYEGFGLGITDLPLEHPGPVRHLFYQEFPPSPGPARPRPVRPLPTPPTPPPLPPPVLPPLDIPLSLRIVDFDSLETLGSSDGQACSTAVFALSSEPWMGRRIFTADGGLGPTRFATAGIILDVGGDFYQLTVGHLFEPEHDVSDAGFLPMSPGYCCFDGQSDDEESDSDEDAESRGSDGVNSKDTQSHNQIFPDATSEWTSGRTGDDMFRLLSPSSTSRHTSRNLEIHMRSYDISDRIPIGYCKRTLRRFPIDYAIIALRDASVEAMSTRLNLIPGQDNLYATGIGGASNESRNIIVVTSSGVIHGELLLGTVAYRSHDSFCFQELVQVNLEEAVFEGDCGSPVLDRVSGRFYGHVIMGAPEV</sequence>
<keyword evidence="3" id="KW-1185">Reference proteome</keyword>
<dbReference type="EMBL" id="WUBL01000061">
    <property type="protein sequence ID" value="KAF2967797.1"/>
    <property type="molecule type" value="Genomic_DNA"/>
</dbReference>
<feature type="region of interest" description="Disordered" evidence="1">
    <location>
        <begin position="263"/>
        <end position="308"/>
    </location>
</feature>
<feature type="compositionally biased region" description="Acidic residues" evidence="1">
    <location>
        <begin position="265"/>
        <end position="277"/>
    </location>
</feature>
<feature type="compositionally biased region" description="Polar residues" evidence="1">
    <location>
        <begin position="285"/>
        <end position="295"/>
    </location>
</feature>
<proteinExistence type="predicted"/>
<reference evidence="2 3" key="1">
    <citation type="submission" date="2019-12" db="EMBL/GenBank/DDBJ databases">
        <title>Draft genome sequence of the ascomycete Xylaria multiplex DSM 110363.</title>
        <authorList>
            <person name="Buettner E."/>
            <person name="Kellner H."/>
        </authorList>
    </citation>
    <scope>NUCLEOTIDE SEQUENCE [LARGE SCALE GENOMIC DNA]</scope>
    <source>
        <strain evidence="2 3">DSM 110363</strain>
    </source>
</reference>
<organism evidence="2 3">
    <name type="scientific">Xylaria multiplex</name>
    <dbReference type="NCBI Taxonomy" id="323545"/>
    <lineage>
        <taxon>Eukaryota</taxon>
        <taxon>Fungi</taxon>
        <taxon>Dikarya</taxon>
        <taxon>Ascomycota</taxon>
        <taxon>Pezizomycotina</taxon>
        <taxon>Sordariomycetes</taxon>
        <taxon>Xylariomycetidae</taxon>
        <taxon>Xylariales</taxon>
        <taxon>Xylariaceae</taxon>
        <taxon>Xylaria</taxon>
    </lineage>
</organism>
<dbReference type="InParanoid" id="A0A7C8N6J9"/>
<evidence type="ECO:0000313" key="3">
    <source>
        <dbReference type="Proteomes" id="UP000481858"/>
    </source>
</evidence>
<comment type="caution">
    <text evidence="2">The sequence shown here is derived from an EMBL/GenBank/DDBJ whole genome shotgun (WGS) entry which is preliminary data.</text>
</comment>